<dbReference type="Gene3D" id="3.30.70.330">
    <property type="match status" value="1"/>
</dbReference>
<organism evidence="4">
    <name type="scientific">marine sediment metagenome</name>
    <dbReference type="NCBI Taxonomy" id="412755"/>
    <lineage>
        <taxon>unclassified sequences</taxon>
        <taxon>metagenomes</taxon>
        <taxon>ecological metagenomes</taxon>
    </lineage>
</organism>
<proteinExistence type="predicted"/>
<dbReference type="SMART" id="SM00360">
    <property type="entry name" value="RRM"/>
    <property type="match status" value="1"/>
</dbReference>
<gene>
    <name evidence="4" type="ORF">S03H2_47047</name>
</gene>
<feature type="domain" description="RRM" evidence="3">
    <location>
        <begin position="3"/>
        <end position="80"/>
    </location>
</feature>
<dbReference type="InterPro" id="IPR012677">
    <property type="entry name" value="Nucleotide-bd_a/b_plait_sf"/>
</dbReference>
<keyword evidence="1" id="KW-0694">RNA-binding</keyword>
<dbReference type="PANTHER" id="PTHR48025:SF1">
    <property type="entry name" value="RRM DOMAIN-CONTAINING PROTEIN"/>
    <property type="match status" value="1"/>
</dbReference>
<dbReference type="InterPro" id="IPR000504">
    <property type="entry name" value="RRM_dom"/>
</dbReference>
<evidence type="ECO:0000259" key="3">
    <source>
        <dbReference type="PROSITE" id="PS50102"/>
    </source>
</evidence>
<feature type="compositionally biased region" description="Polar residues" evidence="2">
    <location>
        <begin position="83"/>
        <end position="97"/>
    </location>
</feature>
<dbReference type="PROSITE" id="PS50102">
    <property type="entry name" value="RRM"/>
    <property type="match status" value="1"/>
</dbReference>
<sequence>MNKRLYVGNLEYSTTDKELEELFSSEGSVTYAKVIRSLDGRSKGFGFVEMGTEEEATKAMEKFNQSDFKERKLLVNEARPQENRSFSGNRRSGNYRNTPKDDLNYKLRKLRKRFR</sequence>
<evidence type="ECO:0000256" key="1">
    <source>
        <dbReference type="ARBA" id="ARBA00022884"/>
    </source>
</evidence>
<dbReference type="SUPFAM" id="SSF54928">
    <property type="entry name" value="RNA-binding domain, RBD"/>
    <property type="match status" value="1"/>
</dbReference>
<accession>X1HEM4</accession>
<dbReference type="Pfam" id="PF00076">
    <property type="entry name" value="RRM_1"/>
    <property type="match status" value="1"/>
</dbReference>
<dbReference type="GO" id="GO:0005634">
    <property type="term" value="C:nucleus"/>
    <property type="evidence" value="ECO:0007669"/>
    <property type="project" value="TreeGrafter"/>
</dbReference>
<dbReference type="PANTHER" id="PTHR48025">
    <property type="entry name" value="OS02G0815200 PROTEIN"/>
    <property type="match status" value="1"/>
</dbReference>
<dbReference type="EMBL" id="BARU01029587">
    <property type="protein sequence ID" value="GAH68656.1"/>
    <property type="molecule type" value="Genomic_DNA"/>
</dbReference>
<comment type="caution">
    <text evidence="4">The sequence shown here is derived from an EMBL/GenBank/DDBJ whole genome shotgun (WGS) entry which is preliminary data.</text>
</comment>
<evidence type="ECO:0000313" key="4">
    <source>
        <dbReference type="EMBL" id="GAH68656.1"/>
    </source>
</evidence>
<evidence type="ECO:0000256" key="2">
    <source>
        <dbReference type="SAM" id="MobiDB-lite"/>
    </source>
</evidence>
<name>X1HEM4_9ZZZZ</name>
<reference evidence="4" key="1">
    <citation type="journal article" date="2014" name="Front. Microbiol.">
        <title>High frequency of phylogenetically diverse reductive dehalogenase-homologous genes in deep subseafloor sedimentary metagenomes.</title>
        <authorList>
            <person name="Kawai M."/>
            <person name="Futagami T."/>
            <person name="Toyoda A."/>
            <person name="Takaki Y."/>
            <person name="Nishi S."/>
            <person name="Hori S."/>
            <person name="Arai W."/>
            <person name="Tsubouchi T."/>
            <person name="Morono Y."/>
            <person name="Uchiyama I."/>
            <person name="Ito T."/>
            <person name="Fujiyama A."/>
            <person name="Inagaki F."/>
            <person name="Takami H."/>
        </authorList>
    </citation>
    <scope>NUCLEOTIDE SEQUENCE</scope>
    <source>
        <strain evidence="4">Expedition CK06-06</strain>
    </source>
</reference>
<feature type="region of interest" description="Disordered" evidence="2">
    <location>
        <begin position="77"/>
        <end position="103"/>
    </location>
</feature>
<dbReference type="AlphaFoldDB" id="X1HEM4"/>
<dbReference type="InterPro" id="IPR050502">
    <property type="entry name" value="Euk_RNA-bind_prot"/>
</dbReference>
<protein>
    <recommendedName>
        <fullName evidence="3">RRM domain-containing protein</fullName>
    </recommendedName>
</protein>
<dbReference type="GO" id="GO:0003729">
    <property type="term" value="F:mRNA binding"/>
    <property type="evidence" value="ECO:0007669"/>
    <property type="project" value="TreeGrafter"/>
</dbReference>
<dbReference type="InterPro" id="IPR035979">
    <property type="entry name" value="RBD_domain_sf"/>
</dbReference>